<feature type="compositionally biased region" description="Basic and acidic residues" evidence="1">
    <location>
        <begin position="1"/>
        <end position="15"/>
    </location>
</feature>
<evidence type="ECO:0000313" key="2">
    <source>
        <dbReference type="EMBL" id="MDI1492231.1"/>
    </source>
</evidence>
<feature type="region of interest" description="Disordered" evidence="1">
    <location>
        <begin position="1"/>
        <end position="31"/>
    </location>
</feature>
<gene>
    <name evidence="2" type="ORF">OHK93_003443</name>
</gene>
<feature type="compositionally biased region" description="Polar residues" evidence="1">
    <location>
        <begin position="166"/>
        <end position="185"/>
    </location>
</feature>
<feature type="compositionally biased region" description="Pro residues" evidence="1">
    <location>
        <begin position="302"/>
        <end position="312"/>
    </location>
</feature>
<feature type="compositionally biased region" description="Basic and acidic residues" evidence="1">
    <location>
        <begin position="334"/>
        <end position="357"/>
    </location>
</feature>
<dbReference type="EMBL" id="JAPUFD010000018">
    <property type="protein sequence ID" value="MDI1492231.1"/>
    <property type="molecule type" value="Genomic_DNA"/>
</dbReference>
<feature type="compositionally biased region" description="Pro residues" evidence="1">
    <location>
        <begin position="186"/>
        <end position="202"/>
    </location>
</feature>
<evidence type="ECO:0000313" key="3">
    <source>
        <dbReference type="Proteomes" id="UP001161017"/>
    </source>
</evidence>
<organism evidence="2 3">
    <name type="scientific">Ramalina farinacea</name>
    <dbReference type="NCBI Taxonomy" id="258253"/>
    <lineage>
        <taxon>Eukaryota</taxon>
        <taxon>Fungi</taxon>
        <taxon>Dikarya</taxon>
        <taxon>Ascomycota</taxon>
        <taxon>Pezizomycotina</taxon>
        <taxon>Lecanoromycetes</taxon>
        <taxon>OSLEUM clade</taxon>
        <taxon>Lecanoromycetidae</taxon>
        <taxon>Lecanorales</taxon>
        <taxon>Lecanorineae</taxon>
        <taxon>Ramalinaceae</taxon>
        <taxon>Ramalina</taxon>
    </lineage>
</organism>
<feature type="compositionally biased region" description="Basic and acidic residues" evidence="1">
    <location>
        <begin position="118"/>
        <end position="130"/>
    </location>
</feature>
<keyword evidence="3" id="KW-1185">Reference proteome</keyword>
<sequence>MSNRGDRSSHRRDSPDDFITNSRGDKKPRASAGLNTYWIDGEGIHREVLQRQICFMLGNEARCKPSSYNVRLGPLDFVSPTDIQKGVTGYNITAVRPFTQRQLDDLIEISTDYVNEKEKFSQDYKREKRTQIPPELPYVESRTAAGYESRRGHDEDLYHQPPRQPPNQIQDYQPHRNQYSYNPNTGPFPPDGPYPSSGPMPPNAFQAPPYGPPNPSQVFPSQRDPYPQQYPPSAYQQPPPRMDPTHPRYMPPTMDMGPPDRGQPPSMYQPNHMVSPPGPQYYQYDDDRMDMDPGPAPQRRGPGPPANYPPPSRMVYDDEDDFRPPKSSKYQIKPPREEDRHRERERDRRDRDKYGRR</sequence>
<dbReference type="Proteomes" id="UP001161017">
    <property type="component" value="Unassembled WGS sequence"/>
</dbReference>
<comment type="caution">
    <text evidence="2">The sequence shown here is derived from an EMBL/GenBank/DDBJ whole genome shotgun (WGS) entry which is preliminary data.</text>
</comment>
<name>A0AA43QT82_9LECA</name>
<feature type="compositionally biased region" description="Basic and acidic residues" evidence="1">
    <location>
        <begin position="148"/>
        <end position="158"/>
    </location>
</feature>
<feature type="compositionally biased region" description="Low complexity" evidence="1">
    <location>
        <begin position="225"/>
        <end position="236"/>
    </location>
</feature>
<dbReference type="AlphaFoldDB" id="A0AA43QT82"/>
<proteinExistence type="predicted"/>
<accession>A0AA43QT82</accession>
<evidence type="ECO:0000256" key="1">
    <source>
        <dbReference type="SAM" id="MobiDB-lite"/>
    </source>
</evidence>
<reference evidence="2" key="1">
    <citation type="journal article" date="2023" name="Genome Biol. Evol.">
        <title>First Whole Genome Sequence and Flow Cytometry Genome Size Data for the Lichen-Forming Fungus Ramalina farinacea (Ascomycota).</title>
        <authorList>
            <person name="Llewellyn T."/>
            <person name="Mian S."/>
            <person name="Hill R."/>
            <person name="Leitch I.J."/>
            <person name="Gaya E."/>
        </authorList>
    </citation>
    <scope>NUCLEOTIDE SEQUENCE</scope>
    <source>
        <strain evidence="2">LIQ254RAFAR</strain>
    </source>
</reference>
<protein>
    <submittedName>
        <fullName evidence="2">Uncharacterized protein</fullName>
    </submittedName>
</protein>
<feature type="region of interest" description="Disordered" evidence="1">
    <location>
        <begin position="118"/>
        <end position="357"/>
    </location>
</feature>